<keyword evidence="1" id="KW-0472">Membrane</keyword>
<proteinExistence type="predicted"/>
<name>A0A0L1JL94_9RHOB</name>
<accession>A0A0L1JL94</accession>
<dbReference type="STRING" id="1317121.ATO11_17920"/>
<feature type="transmembrane region" description="Helical" evidence="1">
    <location>
        <begin position="61"/>
        <end position="82"/>
    </location>
</feature>
<comment type="caution">
    <text evidence="2">The sequence shown here is derived from an EMBL/GenBank/DDBJ whole genome shotgun (WGS) entry which is preliminary data.</text>
</comment>
<feature type="transmembrane region" description="Helical" evidence="1">
    <location>
        <begin position="34"/>
        <end position="54"/>
    </location>
</feature>
<evidence type="ECO:0000313" key="3">
    <source>
        <dbReference type="Proteomes" id="UP000036938"/>
    </source>
</evidence>
<dbReference type="Proteomes" id="UP000036938">
    <property type="component" value="Unassembled WGS sequence"/>
</dbReference>
<reference evidence="2 3" key="1">
    <citation type="journal article" date="2015" name="Int. J. Syst. Evol. Microbiol.">
        <title>Aestuariivita atlantica sp. nov., isolated from deep sea sediment of the Atlantic Ocean.</title>
        <authorList>
            <person name="Li G."/>
            <person name="Lai Q."/>
            <person name="Du Y."/>
            <person name="Liu X."/>
            <person name="Sun F."/>
            <person name="Shao Z."/>
        </authorList>
    </citation>
    <scope>NUCLEOTIDE SEQUENCE [LARGE SCALE GENOMIC DNA]</scope>
    <source>
        <strain evidence="2 3">22II-S11-z3</strain>
    </source>
</reference>
<protein>
    <submittedName>
        <fullName evidence="2">Uncharacterized protein</fullName>
    </submittedName>
</protein>
<evidence type="ECO:0000313" key="2">
    <source>
        <dbReference type="EMBL" id="KNG92482.1"/>
    </source>
</evidence>
<gene>
    <name evidence="2" type="ORF">ATO11_17920</name>
</gene>
<dbReference type="AlphaFoldDB" id="A0A0L1JL94"/>
<evidence type="ECO:0000256" key="1">
    <source>
        <dbReference type="SAM" id="Phobius"/>
    </source>
</evidence>
<keyword evidence="1" id="KW-1133">Transmembrane helix</keyword>
<sequence>MVMILGFLAIAGIVMMPLSSYALARALGDGRWRAMALSFGPLVGMYLLYLVMAWNGVHPMVLTIIGMLTIFVLGVLLVWQAMRAARALSDARRPE</sequence>
<organism evidence="2 3">
    <name type="scientific">Pseudaestuariivita atlantica</name>
    <dbReference type="NCBI Taxonomy" id="1317121"/>
    <lineage>
        <taxon>Bacteria</taxon>
        <taxon>Pseudomonadati</taxon>
        <taxon>Pseudomonadota</taxon>
        <taxon>Alphaproteobacteria</taxon>
        <taxon>Rhodobacterales</taxon>
        <taxon>Paracoccaceae</taxon>
        <taxon>Pseudaestuariivita</taxon>
    </lineage>
</organism>
<keyword evidence="1" id="KW-0812">Transmembrane</keyword>
<keyword evidence="3" id="KW-1185">Reference proteome</keyword>
<dbReference type="EMBL" id="AQQZ01000009">
    <property type="protein sequence ID" value="KNG92482.1"/>
    <property type="molecule type" value="Genomic_DNA"/>
</dbReference>